<gene>
    <name evidence="1" type="ORF">ACTOB_002114</name>
</gene>
<name>A0ABY8WLI9_9ACTN</name>
<keyword evidence="2" id="KW-1185">Reference proteome</keyword>
<reference evidence="1 2" key="1">
    <citation type="submission" date="2023-06" db="EMBL/GenBank/DDBJ databases">
        <authorList>
            <person name="Yushchuk O."/>
            <person name="Binda E."/>
            <person name="Ruckert-Reed C."/>
            <person name="Fedorenko V."/>
            <person name="Kalinowski J."/>
            <person name="Marinelli F."/>
        </authorList>
    </citation>
    <scope>NUCLEOTIDE SEQUENCE [LARGE SCALE GENOMIC DNA]</scope>
    <source>
        <strain evidence="1 2">NRRL 3884</strain>
    </source>
</reference>
<organism evidence="1 2">
    <name type="scientific">Actinoplanes oblitus</name>
    <dbReference type="NCBI Taxonomy" id="3040509"/>
    <lineage>
        <taxon>Bacteria</taxon>
        <taxon>Bacillati</taxon>
        <taxon>Actinomycetota</taxon>
        <taxon>Actinomycetes</taxon>
        <taxon>Micromonosporales</taxon>
        <taxon>Micromonosporaceae</taxon>
        <taxon>Actinoplanes</taxon>
    </lineage>
</organism>
<dbReference type="Proteomes" id="UP001240150">
    <property type="component" value="Chromosome"/>
</dbReference>
<dbReference type="EMBL" id="CP126980">
    <property type="protein sequence ID" value="WIM98513.1"/>
    <property type="molecule type" value="Genomic_DNA"/>
</dbReference>
<evidence type="ECO:0000313" key="2">
    <source>
        <dbReference type="Proteomes" id="UP001240150"/>
    </source>
</evidence>
<protein>
    <submittedName>
        <fullName evidence="1">Uncharacterized protein</fullName>
    </submittedName>
</protein>
<proteinExistence type="predicted"/>
<dbReference type="RefSeq" id="WP_284919895.1">
    <property type="nucleotide sequence ID" value="NZ_CP126980.1"/>
</dbReference>
<accession>A0ABY8WLI9</accession>
<sequence length="48" mass="5171">MADQDRLAAWQRADATKGVLLARLARHIRNVAAHYGDTTGPSAILAAR</sequence>
<evidence type="ECO:0000313" key="1">
    <source>
        <dbReference type="EMBL" id="WIM98513.1"/>
    </source>
</evidence>